<feature type="domain" description="Signal transduction histidine kinase internal region" evidence="3">
    <location>
        <begin position="199"/>
        <end position="276"/>
    </location>
</feature>
<dbReference type="STRING" id="1547922.ISF6_3178"/>
<dbReference type="InterPro" id="IPR036890">
    <property type="entry name" value="HATPase_C_sf"/>
</dbReference>
<reference evidence="4 5" key="2">
    <citation type="journal article" date="2016" name="Science">
        <title>A bacterium that degrades and assimilates poly(ethylene terephthalate).</title>
        <authorList>
            <person name="Yoshida S."/>
            <person name="Hiraga K."/>
            <person name="Takehana T."/>
            <person name="Taniguchi I."/>
            <person name="Yamaji H."/>
            <person name="Maeda Y."/>
            <person name="Toyohara K."/>
            <person name="Miyamoto K."/>
            <person name="Kimura Y."/>
            <person name="Oda K."/>
        </authorList>
    </citation>
    <scope>NUCLEOTIDE SEQUENCE [LARGE SCALE GENOMIC DNA]</scope>
    <source>
        <strain evidence="5">NBRC 110686 / TISTR 2288 / 201-F6</strain>
    </source>
</reference>
<comment type="caution">
    <text evidence="4">The sequence shown here is derived from an EMBL/GenBank/DDBJ whole genome shotgun (WGS) entry which is preliminary data.</text>
</comment>
<keyword evidence="2" id="KW-0472">Membrane</keyword>
<dbReference type="Proteomes" id="UP000037660">
    <property type="component" value="Unassembled WGS sequence"/>
</dbReference>
<name>A0A0K8P3V1_PISS1</name>
<keyword evidence="5" id="KW-1185">Reference proteome</keyword>
<evidence type="ECO:0000256" key="2">
    <source>
        <dbReference type="SAM" id="Phobius"/>
    </source>
</evidence>
<feature type="compositionally biased region" description="Low complexity" evidence="1">
    <location>
        <begin position="1"/>
        <end position="14"/>
    </location>
</feature>
<organism evidence="4 5">
    <name type="scientific">Piscinibacter sakaiensis</name>
    <name type="common">Ideonella sakaiensis</name>
    <dbReference type="NCBI Taxonomy" id="1547922"/>
    <lineage>
        <taxon>Bacteria</taxon>
        <taxon>Pseudomonadati</taxon>
        <taxon>Pseudomonadota</taxon>
        <taxon>Betaproteobacteria</taxon>
        <taxon>Burkholderiales</taxon>
        <taxon>Sphaerotilaceae</taxon>
        <taxon>Piscinibacter</taxon>
    </lineage>
</organism>
<keyword evidence="2" id="KW-1133">Transmembrane helix</keyword>
<feature type="transmembrane region" description="Helical" evidence="2">
    <location>
        <begin position="136"/>
        <end position="153"/>
    </location>
</feature>
<dbReference type="EC" id="2.7.3.-" evidence="4"/>
<dbReference type="EMBL" id="BBYR01000045">
    <property type="protein sequence ID" value="GAP37323.1"/>
    <property type="molecule type" value="Genomic_DNA"/>
</dbReference>
<protein>
    <submittedName>
        <fullName evidence="4">Autolysin sensor kinase</fullName>
        <ecNumber evidence="4">2.7.3.-</ecNumber>
    </submittedName>
</protein>
<dbReference type="Gene3D" id="3.30.565.10">
    <property type="entry name" value="Histidine kinase-like ATPase, C-terminal domain"/>
    <property type="match status" value="1"/>
</dbReference>
<evidence type="ECO:0000259" key="3">
    <source>
        <dbReference type="Pfam" id="PF06580"/>
    </source>
</evidence>
<keyword evidence="4" id="KW-0808">Transferase</keyword>
<feature type="transmembrane region" description="Helical" evidence="2">
    <location>
        <begin position="165"/>
        <end position="184"/>
    </location>
</feature>
<proteinExistence type="predicted"/>
<reference evidence="5" key="1">
    <citation type="submission" date="2015-07" db="EMBL/GenBank/DDBJ databases">
        <title>Discovery of a poly(ethylene terephthalate assimilation.</title>
        <authorList>
            <person name="Yoshida S."/>
            <person name="Hiraga K."/>
            <person name="Takehana T."/>
            <person name="Taniguchi I."/>
            <person name="Yamaji H."/>
            <person name="Maeda Y."/>
            <person name="Toyohara K."/>
            <person name="Miyamoto K."/>
            <person name="Kimura Y."/>
            <person name="Oda K."/>
        </authorList>
    </citation>
    <scope>NUCLEOTIDE SEQUENCE [LARGE SCALE GENOMIC DNA]</scope>
    <source>
        <strain evidence="5">NBRC 110686 / TISTR 2288 / 201-F6</strain>
    </source>
</reference>
<dbReference type="AlphaFoldDB" id="A0A0K8P3V1"/>
<keyword evidence="2" id="KW-0812">Transmembrane</keyword>
<dbReference type="Pfam" id="PF06580">
    <property type="entry name" value="His_kinase"/>
    <property type="match status" value="1"/>
</dbReference>
<dbReference type="InterPro" id="IPR050640">
    <property type="entry name" value="Bact_2-comp_sensor_kinase"/>
</dbReference>
<dbReference type="GO" id="GO:0000155">
    <property type="term" value="F:phosphorelay sensor kinase activity"/>
    <property type="evidence" value="ECO:0007669"/>
    <property type="project" value="InterPro"/>
</dbReference>
<dbReference type="InterPro" id="IPR010559">
    <property type="entry name" value="Sig_transdc_His_kin_internal"/>
</dbReference>
<gene>
    <name evidence="4" type="ORF">ISF6_3178</name>
</gene>
<keyword evidence="4" id="KW-0418">Kinase</keyword>
<evidence type="ECO:0000313" key="5">
    <source>
        <dbReference type="Proteomes" id="UP000037660"/>
    </source>
</evidence>
<dbReference type="SUPFAM" id="SSF55874">
    <property type="entry name" value="ATPase domain of HSP90 chaperone/DNA topoisomerase II/histidine kinase"/>
    <property type="match status" value="1"/>
</dbReference>
<dbReference type="GO" id="GO:0016020">
    <property type="term" value="C:membrane"/>
    <property type="evidence" value="ECO:0007669"/>
    <property type="project" value="InterPro"/>
</dbReference>
<sequence length="399" mass="41816">MPPPASAAEPARPEGLTDLPDTGTAAAPVAALPQPGPVEAPDSRFADPPEPPAAAAPPGDGTVFDVCHVGVALRALLFVLVLPSLGSLFVSADAEAWLSHLALGAGLALPAVLLWLGAACRLRRRLARLSAPGQQAAAALLGALAAGSAWWALDRATQGLVDFGPLPALLATGAAVGGLLGVWLQLRHRAQAPAEVRARLVELQSRIRPHFLFNTLNSALGLVRRDPRRTEALLEDLAELFRAALADDGGVVTLADEIALARRYLAIEQIRFGERLQLHWDLDDAAAGARLPPLLLQPLVENAVRHGVEPDPAGGRISIRSRVHRGLAWVSVSNSLPAAGTARGPSTRGHGIALRNVRERLALMHDVAGRFEAGEADGRWRVQIGLPLPSAAGAPESRP</sequence>
<feature type="transmembrane region" description="Helical" evidence="2">
    <location>
        <begin position="71"/>
        <end position="90"/>
    </location>
</feature>
<evidence type="ECO:0000256" key="1">
    <source>
        <dbReference type="SAM" id="MobiDB-lite"/>
    </source>
</evidence>
<dbReference type="PANTHER" id="PTHR34220">
    <property type="entry name" value="SENSOR HISTIDINE KINASE YPDA"/>
    <property type="match status" value="1"/>
</dbReference>
<evidence type="ECO:0000313" key="4">
    <source>
        <dbReference type="EMBL" id="GAP37323.1"/>
    </source>
</evidence>
<dbReference type="RefSeq" id="WP_082368438.1">
    <property type="nucleotide sequence ID" value="NZ_BBYR01000045.1"/>
</dbReference>
<feature type="transmembrane region" description="Helical" evidence="2">
    <location>
        <begin position="96"/>
        <end position="116"/>
    </location>
</feature>
<accession>A0A0K8P3V1</accession>
<feature type="region of interest" description="Disordered" evidence="1">
    <location>
        <begin position="1"/>
        <end position="57"/>
    </location>
</feature>
<dbReference type="PANTHER" id="PTHR34220:SF7">
    <property type="entry name" value="SENSOR HISTIDINE KINASE YPDA"/>
    <property type="match status" value="1"/>
</dbReference>